<name>A0A926EX82_9FIRM</name>
<organism evidence="1 2">
    <name type="scientific">Wansuia hejianensis</name>
    <dbReference type="NCBI Taxonomy" id="2763667"/>
    <lineage>
        <taxon>Bacteria</taxon>
        <taxon>Bacillati</taxon>
        <taxon>Bacillota</taxon>
        <taxon>Clostridia</taxon>
        <taxon>Lachnospirales</taxon>
        <taxon>Lachnospiraceae</taxon>
        <taxon>Wansuia</taxon>
    </lineage>
</organism>
<keyword evidence="2" id="KW-1185">Reference proteome</keyword>
<sequence>MKMDILDFNENGASILYRRETGFNHEGRVNFNYELLGSFYYSPFKRNPVILLAGQNKANATREMSGWGDNEGYCIVFSASSREKALKIVSKYEDIYPPEYQE</sequence>
<dbReference type="EMBL" id="JACRTK010000001">
    <property type="protein sequence ID" value="MBC8589988.1"/>
    <property type="molecule type" value="Genomic_DNA"/>
</dbReference>
<dbReference type="RefSeq" id="WP_249322778.1">
    <property type="nucleotide sequence ID" value="NZ_JACRTK010000001.1"/>
</dbReference>
<gene>
    <name evidence="1" type="ORF">H8689_02390</name>
</gene>
<protein>
    <submittedName>
        <fullName evidence="1">Uncharacterized protein</fullName>
    </submittedName>
</protein>
<dbReference type="AlphaFoldDB" id="A0A926EX82"/>
<dbReference type="Proteomes" id="UP000601522">
    <property type="component" value="Unassembled WGS sequence"/>
</dbReference>
<comment type="caution">
    <text evidence="1">The sequence shown here is derived from an EMBL/GenBank/DDBJ whole genome shotgun (WGS) entry which is preliminary data.</text>
</comment>
<proteinExistence type="predicted"/>
<reference evidence="1 2" key="1">
    <citation type="submission" date="2020-08" db="EMBL/GenBank/DDBJ databases">
        <title>Genome public.</title>
        <authorList>
            <person name="Liu C."/>
            <person name="Sun Q."/>
        </authorList>
    </citation>
    <scope>NUCLEOTIDE SEQUENCE [LARGE SCALE GENOMIC DNA]</scope>
    <source>
        <strain evidence="1 2">NSJ-26</strain>
    </source>
</reference>
<accession>A0A926EX82</accession>
<evidence type="ECO:0000313" key="1">
    <source>
        <dbReference type="EMBL" id="MBC8589988.1"/>
    </source>
</evidence>
<evidence type="ECO:0000313" key="2">
    <source>
        <dbReference type="Proteomes" id="UP000601522"/>
    </source>
</evidence>